<gene>
    <name evidence="1" type="ORF">GCM10017668_65440</name>
</gene>
<dbReference type="Proteomes" id="UP000516373">
    <property type="component" value="Chromosome"/>
</dbReference>
<evidence type="ECO:0000313" key="1">
    <source>
        <dbReference type="EMBL" id="BCL24701.1"/>
    </source>
</evidence>
<dbReference type="EMBL" id="AP023439">
    <property type="protein sequence ID" value="BCL24701.1"/>
    <property type="molecule type" value="Genomic_DNA"/>
</dbReference>
<dbReference type="KEGG" id="stui:GCM10017668_65440"/>
<protein>
    <submittedName>
        <fullName evidence="1">Uncharacterized protein</fullName>
    </submittedName>
</protein>
<organism evidence="1 2">
    <name type="scientific">Streptomyces tuirus</name>
    <dbReference type="NCBI Taxonomy" id="68278"/>
    <lineage>
        <taxon>Bacteria</taxon>
        <taxon>Bacillati</taxon>
        <taxon>Actinomycetota</taxon>
        <taxon>Actinomycetes</taxon>
        <taxon>Kitasatosporales</taxon>
        <taxon>Streptomycetaceae</taxon>
        <taxon>Streptomyces</taxon>
    </lineage>
</organism>
<reference evidence="1 2" key="1">
    <citation type="journal article" date="2014" name="Int. J. Syst. Evol. Microbiol.">
        <title>Complete genome sequence of Corynebacterium casei LMG S-19264T (=DSM 44701T), isolated from a smear-ripened cheese.</title>
        <authorList>
            <consortium name="US DOE Joint Genome Institute (JGI-PGF)"/>
            <person name="Walter F."/>
            <person name="Albersmeier A."/>
            <person name="Kalinowski J."/>
            <person name="Ruckert C."/>
        </authorList>
    </citation>
    <scope>NUCLEOTIDE SEQUENCE [LARGE SCALE GENOMIC DNA]</scope>
    <source>
        <strain evidence="1 2">JCM 4255</strain>
    </source>
</reference>
<dbReference type="AlphaFoldDB" id="A0A7G1NQC8"/>
<accession>A0A7G1NQC8</accession>
<sequence length="56" mass="5945">MEGLAVLRTVAVSGVSQGPAGTRKRSGSQLGWFARFSFSTRRPAISEVSRSHQPAA</sequence>
<proteinExistence type="predicted"/>
<name>A0A7G1NQC8_9ACTN</name>
<evidence type="ECO:0000313" key="2">
    <source>
        <dbReference type="Proteomes" id="UP000516373"/>
    </source>
</evidence>